<comment type="caution">
    <text evidence="2">The sequence shown here is derived from an EMBL/GenBank/DDBJ whole genome shotgun (WGS) entry which is preliminary data.</text>
</comment>
<accession>A0A9D4JJP3</accession>
<feature type="compositionally biased region" description="Polar residues" evidence="1">
    <location>
        <begin position="178"/>
        <end position="193"/>
    </location>
</feature>
<feature type="region of interest" description="Disordered" evidence="1">
    <location>
        <begin position="248"/>
        <end position="296"/>
    </location>
</feature>
<reference evidence="2" key="2">
    <citation type="submission" date="2020-11" db="EMBL/GenBank/DDBJ databases">
        <authorList>
            <person name="McCartney M.A."/>
            <person name="Auch B."/>
            <person name="Kono T."/>
            <person name="Mallez S."/>
            <person name="Becker A."/>
            <person name="Gohl D.M."/>
            <person name="Silverstein K.A.T."/>
            <person name="Koren S."/>
            <person name="Bechman K.B."/>
            <person name="Herman A."/>
            <person name="Abrahante J.E."/>
            <person name="Garbe J."/>
        </authorList>
    </citation>
    <scope>NUCLEOTIDE SEQUENCE</scope>
    <source>
        <strain evidence="2">Duluth1</strain>
        <tissue evidence="2">Whole animal</tissue>
    </source>
</reference>
<reference evidence="2" key="1">
    <citation type="journal article" date="2019" name="bioRxiv">
        <title>The Genome of the Zebra Mussel, Dreissena polymorpha: A Resource for Invasive Species Research.</title>
        <authorList>
            <person name="McCartney M.A."/>
            <person name="Auch B."/>
            <person name="Kono T."/>
            <person name="Mallez S."/>
            <person name="Zhang Y."/>
            <person name="Obille A."/>
            <person name="Becker A."/>
            <person name="Abrahante J.E."/>
            <person name="Garbe J."/>
            <person name="Badalamenti J.P."/>
            <person name="Herman A."/>
            <person name="Mangelson H."/>
            <person name="Liachko I."/>
            <person name="Sullivan S."/>
            <person name="Sone E.D."/>
            <person name="Koren S."/>
            <person name="Silverstein K.A.T."/>
            <person name="Beckman K.B."/>
            <person name="Gohl D.M."/>
        </authorList>
    </citation>
    <scope>NUCLEOTIDE SEQUENCE</scope>
    <source>
        <strain evidence="2">Duluth1</strain>
        <tissue evidence="2">Whole animal</tissue>
    </source>
</reference>
<dbReference type="Proteomes" id="UP000828390">
    <property type="component" value="Unassembled WGS sequence"/>
</dbReference>
<dbReference type="OrthoDB" id="6130579at2759"/>
<name>A0A9D4JJP3_DREPO</name>
<protein>
    <submittedName>
        <fullName evidence="2">Uncharacterized protein</fullName>
    </submittedName>
</protein>
<organism evidence="2 3">
    <name type="scientific">Dreissena polymorpha</name>
    <name type="common">Zebra mussel</name>
    <name type="synonym">Mytilus polymorpha</name>
    <dbReference type="NCBI Taxonomy" id="45954"/>
    <lineage>
        <taxon>Eukaryota</taxon>
        <taxon>Metazoa</taxon>
        <taxon>Spiralia</taxon>
        <taxon>Lophotrochozoa</taxon>
        <taxon>Mollusca</taxon>
        <taxon>Bivalvia</taxon>
        <taxon>Autobranchia</taxon>
        <taxon>Heteroconchia</taxon>
        <taxon>Euheterodonta</taxon>
        <taxon>Imparidentia</taxon>
        <taxon>Neoheterodontei</taxon>
        <taxon>Myida</taxon>
        <taxon>Dreissenoidea</taxon>
        <taxon>Dreissenidae</taxon>
        <taxon>Dreissena</taxon>
    </lineage>
</organism>
<feature type="compositionally biased region" description="Polar residues" evidence="1">
    <location>
        <begin position="316"/>
        <end position="330"/>
    </location>
</feature>
<feature type="region of interest" description="Disordered" evidence="1">
    <location>
        <begin position="316"/>
        <end position="358"/>
    </location>
</feature>
<feature type="compositionally biased region" description="Low complexity" evidence="1">
    <location>
        <begin position="253"/>
        <end position="265"/>
    </location>
</feature>
<gene>
    <name evidence="2" type="ORF">DPMN_141203</name>
</gene>
<evidence type="ECO:0000313" key="3">
    <source>
        <dbReference type="Proteomes" id="UP000828390"/>
    </source>
</evidence>
<evidence type="ECO:0000256" key="1">
    <source>
        <dbReference type="SAM" id="MobiDB-lite"/>
    </source>
</evidence>
<evidence type="ECO:0000313" key="2">
    <source>
        <dbReference type="EMBL" id="KAH3812764.1"/>
    </source>
</evidence>
<dbReference type="AlphaFoldDB" id="A0A9D4JJP3"/>
<dbReference type="EMBL" id="JAIWYP010000006">
    <property type="protein sequence ID" value="KAH3812764.1"/>
    <property type="molecule type" value="Genomic_DNA"/>
</dbReference>
<keyword evidence="3" id="KW-1185">Reference proteome</keyword>
<proteinExistence type="predicted"/>
<feature type="compositionally biased region" description="Polar residues" evidence="1">
    <location>
        <begin position="266"/>
        <end position="295"/>
    </location>
</feature>
<feature type="region of interest" description="Disordered" evidence="1">
    <location>
        <begin position="149"/>
        <end position="200"/>
    </location>
</feature>
<sequence length="584" mass="64831">MSVATDKETRAIFLNFKELRCLEKNLQILDIEKEYAERLIGVHQKDMKIHYRKIKDKVAKIRSHLTPQQIDEMKTLEAKGAIKPPSNMKSNSAILIHAAEKRLKLQPRAKSAVPRLGQSLDEEGLRNARSVRATQSAVTRSVNFAGNRTAISENDSSRPSTARSAMSNGALSPATHGGSYSVSGRNGNKNEVTVSGPVPESLRRTRKLSIFVDTASPVKPVEIKIENADSSGNNDADKSAHFSKQLTLNIPKNNNTGISNSTNTSPRSKLSPTRTMSPKSPNSNLTSSPASSGKGNVNFVDGGSWATKTSTYLQLPSQASERAHTEQGQSCIAHPGSQDGSVSLSVPMISPGGFHHNRPTNIPATPITNYDDGQGHISTNAAQKIALETRKKSVEVVRRVSNLLREGKTRVPFDSHDYMTIDERAKAPKPFRSIREKTFSINIDNEINDESIGDDLYKEMKRGMLLGEVATGLYLEDKMDQFEDRVNEYIRENPNYVYDPEKTRAEIAGIREAHKASKQNKRSKNTLRRRQLERKLLDGEAAMREAAKARYIRLGDDQLDMTGVQTLVVDQMKMLRSLKVWQDE</sequence>
<feature type="compositionally biased region" description="Polar residues" evidence="1">
    <location>
        <begin position="149"/>
        <end position="170"/>
    </location>
</feature>